<protein>
    <submittedName>
        <fullName evidence="7">Sigma-70 family RNA polymerase sigma factor</fullName>
    </submittedName>
</protein>
<dbReference type="Gene3D" id="1.10.1740.10">
    <property type="match status" value="1"/>
</dbReference>
<evidence type="ECO:0000256" key="4">
    <source>
        <dbReference type="ARBA" id="ARBA00023125"/>
    </source>
</evidence>
<dbReference type="PANTHER" id="PTHR43133:SF8">
    <property type="entry name" value="RNA POLYMERASE SIGMA FACTOR HI_1459-RELATED"/>
    <property type="match status" value="1"/>
</dbReference>
<reference evidence="7 8" key="1">
    <citation type="submission" date="2024-03" db="EMBL/GenBank/DDBJ databases">
        <title>Human intestinal bacterial collection.</title>
        <authorList>
            <person name="Pauvert C."/>
            <person name="Hitch T.C.A."/>
            <person name="Clavel T."/>
        </authorList>
    </citation>
    <scope>NUCLEOTIDE SEQUENCE [LARGE SCALE GENOMIC DNA]</scope>
    <source>
        <strain evidence="7 8">CLA-JM-H44</strain>
    </source>
</reference>
<dbReference type="EMBL" id="JBBMFD010000047">
    <property type="protein sequence ID" value="MEQ2441807.1"/>
    <property type="molecule type" value="Genomic_DNA"/>
</dbReference>
<dbReference type="InterPro" id="IPR039425">
    <property type="entry name" value="RNA_pol_sigma-70-like"/>
</dbReference>
<keyword evidence="5" id="KW-0804">Transcription</keyword>
<comment type="similarity">
    <text evidence="1">Belongs to the sigma-70 factor family. ECF subfamily.</text>
</comment>
<evidence type="ECO:0000256" key="1">
    <source>
        <dbReference type="ARBA" id="ARBA00010641"/>
    </source>
</evidence>
<dbReference type="InterPro" id="IPR013325">
    <property type="entry name" value="RNA_pol_sigma_r2"/>
</dbReference>
<dbReference type="PANTHER" id="PTHR43133">
    <property type="entry name" value="RNA POLYMERASE ECF-TYPE SIGMA FACTO"/>
    <property type="match status" value="1"/>
</dbReference>
<keyword evidence="3" id="KW-0731">Sigma factor</keyword>
<feature type="domain" description="RNA polymerase sigma-70 region 2" evidence="6">
    <location>
        <begin position="18"/>
        <end position="85"/>
    </location>
</feature>
<evidence type="ECO:0000313" key="8">
    <source>
        <dbReference type="Proteomes" id="UP001489509"/>
    </source>
</evidence>
<accession>A0ABV1E3D7</accession>
<gene>
    <name evidence="7" type="ORF">WMO26_13295</name>
</gene>
<comment type="caution">
    <text evidence="7">The sequence shown here is derived from an EMBL/GenBank/DDBJ whole genome shotgun (WGS) entry which is preliminary data.</text>
</comment>
<dbReference type="InterPro" id="IPR007627">
    <property type="entry name" value="RNA_pol_sigma70_r2"/>
</dbReference>
<evidence type="ECO:0000256" key="3">
    <source>
        <dbReference type="ARBA" id="ARBA00023082"/>
    </source>
</evidence>
<dbReference type="Gene3D" id="1.10.10.10">
    <property type="entry name" value="Winged helix-like DNA-binding domain superfamily/Winged helix DNA-binding domain"/>
    <property type="match status" value="1"/>
</dbReference>
<evidence type="ECO:0000256" key="5">
    <source>
        <dbReference type="ARBA" id="ARBA00023163"/>
    </source>
</evidence>
<sequence length="175" mass="20043">MTPTHPLNPEEAEYIKALFEEFYPLLKKTALAICPDSAEDAVIEACIRLSGKVELLQTLDHPALAVYVRTTIRNTAIRESSKRSRFWERSRTVEELYQRAELLPGEQLEEAEGFASLLSGLSALDRDLVFLRYCLDFDLAMIAKETGLRSSYIAERLYQARKKIKRKSKEENENA</sequence>
<evidence type="ECO:0000256" key="2">
    <source>
        <dbReference type="ARBA" id="ARBA00023015"/>
    </source>
</evidence>
<name>A0ABV1E3D7_9FIRM</name>
<evidence type="ECO:0000313" key="7">
    <source>
        <dbReference type="EMBL" id="MEQ2441807.1"/>
    </source>
</evidence>
<dbReference type="InterPro" id="IPR036388">
    <property type="entry name" value="WH-like_DNA-bd_sf"/>
</dbReference>
<dbReference type="InterPro" id="IPR014284">
    <property type="entry name" value="RNA_pol_sigma-70_dom"/>
</dbReference>
<dbReference type="InterPro" id="IPR013324">
    <property type="entry name" value="RNA_pol_sigma_r3/r4-like"/>
</dbReference>
<dbReference type="RefSeq" id="WP_349221116.1">
    <property type="nucleotide sequence ID" value="NZ_JBBMFD010000047.1"/>
</dbReference>
<keyword evidence="2" id="KW-0805">Transcription regulation</keyword>
<keyword evidence="8" id="KW-1185">Reference proteome</keyword>
<dbReference type="NCBIfam" id="TIGR02937">
    <property type="entry name" value="sigma70-ECF"/>
    <property type="match status" value="1"/>
</dbReference>
<dbReference type="SUPFAM" id="SSF88946">
    <property type="entry name" value="Sigma2 domain of RNA polymerase sigma factors"/>
    <property type="match status" value="1"/>
</dbReference>
<organism evidence="7 8">
    <name type="scientific">Solibaculum intestinale</name>
    <dbReference type="NCBI Taxonomy" id="3133165"/>
    <lineage>
        <taxon>Bacteria</taxon>
        <taxon>Bacillati</taxon>
        <taxon>Bacillota</taxon>
        <taxon>Clostridia</taxon>
        <taxon>Eubacteriales</taxon>
        <taxon>Oscillospiraceae</taxon>
        <taxon>Solibaculum</taxon>
    </lineage>
</organism>
<proteinExistence type="inferred from homology"/>
<dbReference type="SUPFAM" id="SSF88659">
    <property type="entry name" value="Sigma3 and sigma4 domains of RNA polymerase sigma factors"/>
    <property type="match status" value="1"/>
</dbReference>
<evidence type="ECO:0000259" key="6">
    <source>
        <dbReference type="Pfam" id="PF04542"/>
    </source>
</evidence>
<dbReference type="Pfam" id="PF04542">
    <property type="entry name" value="Sigma70_r2"/>
    <property type="match status" value="1"/>
</dbReference>
<keyword evidence="4" id="KW-0238">DNA-binding</keyword>
<dbReference type="Proteomes" id="UP001489509">
    <property type="component" value="Unassembled WGS sequence"/>
</dbReference>